<gene>
    <name evidence="1" type="ORF">ACFOSV_13290</name>
</gene>
<evidence type="ECO:0000313" key="1">
    <source>
        <dbReference type="EMBL" id="MFC3881161.1"/>
    </source>
</evidence>
<dbReference type="RefSeq" id="WP_377906503.1">
    <property type="nucleotide sequence ID" value="NZ_JBHRZS010000007.1"/>
</dbReference>
<sequence>MQENWKFKNTARLSLEGLVSFLESHSQEFGIFLSYYVRSKGATAENIRLINSPVFKSPDSGYFSVEFDVAYFNLCLGIDDREKEKMKISFHFDEEITELQLIGEDWQTFA</sequence>
<reference evidence="2" key="1">
    <citation type="journal article" date="2019" name="Int. J. Syst. Evol. Microbiol.">
        <title>The Global Catalogue of Microorganisms (GCM) 10K type strain sequencing project: providing services to taxonomists for standard genome sequencing and annotation.</title>
        <authorList>
            <consortium name="The Broad Institute Genomics Platform"/>
            <consortium name="The Broad Institute Genome Sequencing Center for Infectious Disease"/>
            <person name="Wu L."/>
            <person name="Ma J."/>
        </authorList>
    </citation>
    <scope>NUCLEOTIDE SEQUENCE [LARGE SCALE GENOMIC DNA]</scope>
    <source>
        <strain evidence="2">CCUG 60523</strain>
    </source>
</reference>
<comment type="caution">
    <text evidence="1">The sequence shown here is derived from an EMBL/GenBank/DDBJ whole genome shotgun (WGS) entry which is preliminary data.</text>
</comment>
<accession>A0ABV8AW52</accession>
<proteinExistence type="predicted"/>
<dbReference type="EMBL" id="JBHRZS010000007">
    <property type="protein sequence ID" value="MFC3881161.1"/>
    <property type="molecule type" value="Genomic_DNA"/>
</dbReference>
<evidence type="ECO:0000313" key="2">
    <source>
        <dbReference type="Proteomes" id="UP001595805"/>
    </source>
</evidence>
<protein>
    <submittedName>
        <fullName evidence="1">Uncharacterized protein</fullName>
    </submittedName>
</protein>
<organism evidence="1 2">
    <name type="scientific">Algoriphagus namhaensis</name>
    <dbReference type="NCBI Taxonomy" id="915353"/>
    <lineage>
        <taxon>Bacteria</taxon>
        <taxon>Pseudomonadati</taxon>
        <taxon>Bacteroidota</taxon>
        <taxon>Cytophagia</taxon>
        <taxon>Cytophagales</taxon>
        <taxon>Cyclobacteriaceae</taxon>
        <taxon>Algoriphagus</taxon>
    </lineage>
</organism>
<keyword evidence="2" id="KW-1185">Reference proteome</keyword>
<dbReference type="Proteomes" id="UP001595805">
    <property type="component" value="Unassembled WGS sequence"/>
</dbReference>
<name>A0ABV8AW52_9BACT</name>